<feature type="binding site" evidence="2">
    <location>
        <position position="42"/>
    </location>
    <ligand>
        <name>substrate</name>
    </ligand>
</feature>
<keyword evidence="2" id="KW-0456">Lyase</keyword>
<comment type="caution">
    <text evidence="4">The sequence shown here is derived from an EMBL/GenBank/DDBJ whole genome shotgun (WGS) entry which is preliminary data.</text>
</comment>
<gene>
    <name evidence="2" type="primary">mgsA</name>
    <name evidence="4" type="ORF">HSB1_11120</name>
</gene>
<reference evidence="4 5" key="1">
    <citation type="journal article" date="2012" name="J. Bacteriol.">
        <title>Draft Genome Sequence of the Extremely Halophilic Archaeon Halogranum salarium B-1T.</title>
        <authorList>
            <person name="Kim K.K."/>
            <person name="Lee K.C."/>
            <person name="Lee J.S."/>
        </authorList>
    </citation>
    <scope>NUCLEOTIDE SEQUENCE [LARGE SCALE GENOMIC DNA]</scope>
    <source>
        <strain evidence="4 5">B-1</strain>
    </source>
</reference>
<dbReference type="SMART" id="SM00851">
    <property type="entry name" value="MGS"/>
    <property type="match status" value="1"/>
</dbReference>
<feature type="domain" description="MGS-like" evidence="3">
    <location>
        <begin position="25"/>
        <end position="154"/>
    </location>
</feature>
<keyword evidence="1" id="KW-0665">Pyrimidine biosynthesis</keyword>
<evidence type="ECO:0000313" key="4">
    <source>
        <dbReference type="EMBL" id="EJN60509.1"/>
    </source>
</evidence>
<dbReference type="PROSITE" id="PS51855">
    <property type="entry name" value="MGS"/>
    <property type="match status" value="1"/>
</dbReference>
<dbReference type="InterPro" id="IPR018148">
    <property type="entry name" value="Methylglyoxal_synth_AS"/>
</dbReference>
<accession>J3JGX6</accession>
<dbReference type="Gene3D" id="3.40.50.1380">
    <property type="entry name" value="Methylglyoxal synthase-like domain"/>
    <property type="match status" value="1"/>
</dbReference>
<comment type="function">
    <text evidence="2">Catalyzes the formation of methylglyoxal from dihydroxyacetone phosphate.</text>
</comment>
<dbReference type="PANTHER" id="PTHR30492:SF0">
    <property type="entry name" value="METHYLGLYOXAL SYNTHASE"/>
    <property type="match status" value="1"/>
</dbReference>
<evidence type="ECO:0000256" key="1">
    <source>
        <dbReference type="ARBA" id="ARBA00022975"/>
    </source>
</evidence>
<dbReference type="HAMAP" id="MF_00549">
    <property type="entry name" value="Methylglyoxal_synth"/>
    <property type="match status" value="1"/>
</dbReference>
<dbReference type="PANTHER" id="PTHR30492">
    <property type="entry name" value="METHYLGLYOXAL SYNTHASE"/>
    <property type="match status" value="1"/>
</dbReference>
<dbReference type="InterPro" id="IPR004363">
    <property type="entry name" value="Methylgl_synth"/>
</dbReference>
<feature type="active site" description="Proton donor/acceptor" evidence="2">
    <location>
        <position position="90"/>
    </location>
</feature>
<comment type="similarity">
    <text evidence="2">Belongs to the methylglyoxal synthase family.</text>
</comment>
<proteinExistence type="inferred from homology"/>
<dbReference type="GO" id="GO:0008929">
    <property type="term" value="F:methylglyoxal synthase activity"/>
    <property type="evidence" value="ECO:0007669"/>
    <property type="project" value="UniProtKB-UniRule"/>
</dbReference>
<feature type="binding site" evidence="2">
    <location>
        <position position="38"/>
    </location>
    <ligand>
        <name>substrate</name>
    </ligand>
</feature>
<dbReference type="SUPFAM" id="SSF52335">
    <property type="entry name" value="Methylglyoxal synthase-like"/>
    <property type="match status" value="1"/>
</dbReference>
<dbReference type="InterPro" id="IPR036914">
    <property type="entry name" value="MGS-like_dom_sf"/>
</dbReference>
<protein>
    <recommendedName>
        <fullName evidence="2">Methylglyoxal synthase</fullName>
        <shortName evidence="2">MGS</shortName>
        <ecNumber evidence="2">4.2.3.3</ecNumber>
    </recommendedName>
</protein>
<comment type="catalytic activity">
    <reaction evidence="2">
        <text>dihydroxyacetone phosphate = methylglyoxal + phosphate</text>
        <dbReference type="Rhea" id="RHEA:17937"/>
        <dbReference type="ChEBI" id="CHEBI:17158"/>
        <dbReference type="ChEBI" id="CHEBI:43474"/>
        <dbReference type="ChEBI" id="CHEBI:57642"/>
        <dbReference type="EC" id="4.2.3.3"/>
    </reaction>
</comment>
<dbReference type="NCBIfam" id="NF003559">
    <property type="entry name" value="PRK05234.1"/>
    <property type="match status" value="1"/>
</dbReference>
<dbReference type="eggNOG" id="arCOG06314">
    <property type="taxonomic scope" value="Archaea"/>
</dbReference>
<dbReference type="PROSITE" id="PS01335">
    <property type="entry name" value="METHYLGLYOXAL_SYNTH"/>
    <property type="match status" value="1"/>
</dbReference>
<sequence>MGRQFARVAHLASEYPEPRTFLSLAPASASMSVALIAHDEKKADLIEFATEHSAILEHYDLIATGTTGKKLMEATGLDIERKASGPLGGDMQIGAEVADGVCKAIIFLRDPLTAQPHEPDISALLRICDVHDIPLATNLASADAVLDGLTKDEN</sequence>
<evidence type="ECO:0000313" key="5">
    <source>
        <dbReference type="Proteomes" id="UP000007813"/>
    </source>
</evidence>
<dbReference type="AlphaFoldDB" id="J3JGX6"/>
<dbReference type="EMBL" id="ALJD01000003">
    <property type="protein sequence ID" value="EJN60509.1"/>
    <property type="molecule type" value="Genomic_DNA"/>
</dbReference>
<evidence type="ECO:0000259" key="3">
    <source>
        <dbReference type="PROSITE" id="PS51855"/>
    </source>
</evidence>
<feature type="binding site" evidence="2">
    <location>
        <position position="117"/>
    </location>
    <ligand>
        <name>substrate</name>
    </ligand>
</feature>
<dbReference type="NCBIfam" id="TIGR00160">
    <property type="entry name" value="MGSA"/>
    <property type="match status" value="1"/>
</dbReference>
<feature type="binding site" evidence="2">
    <location>
        <begin position="64"/>
        <end position="67"/>
    </location>
    <ligand>
        <name>substrate</name>
    </ligand>
</feature>
<evidence type="ECO:0000256" key="2">
    <source>
        <dbReference type="HAMAP-Rule" id="MF_00549"/>
    </source>
</evidence>
<dbReference type="GO" id="GO:0019242">
    <property type="term" value="P:methylglyoxal biosynthetic process"/>
    <property type="evidence" value="ECO:0007669"/>
    <property type="project" value="UniProtKB-UniRule"/>
</dbReference>
<name>J3JGX6_9EURY</name>
<organism evidence="4 5">
    <name type="scientific">Halogranum salarium B-1</name>
    <dbReference type="NCBI Taxonomy" id="1210908"/>
    <lineage>
        <taxon>Archaea</taxon>
        <taxon>Methanobacteriati</taxon>
        <taxon>Methanobacteriota</taxon>
        <taxon>Stenosarchaea group</taxon>
        <taxon>Halobacteria</taxon>
        <taxon>Halobacteriales</taxon>
        <taxon>Haloferacaceae</taxon>
    </lineage>
</organism>
<feature type="binding site" evidence="2">
    <location>
        <begin position="84"/>
        <end position="85"/>
    </location>
    <ligand>
        <name>substrate</name>
    </ligand>
</feature>
<dbReference type="EC" id="4.2.3.3" evidence="2"/>
<dbReference type="Pfam" id="PF02142">
    <property type="entry name" value="MGS"/>
    <property type="match status" value="1"/>
</dbReference>
<dbReference type="PATRIC" id="fig|1210908.3.peg.1060"/>
<dbReference type="GO" id="GO:0005829">
    <property type="term" value="C:cytosol"/>
    <property type="evidence" value="ECO:0007669"/>
    <property type="project" value="TreeGrafter"/>
</dbReference>
<dbReference type="Proteomes" id="UP000007813">
    <property type="component" value="Unassembled WGS sequence"/>
</dbReference>
<dbReference type="GO" id="GO:0006221">
    <property type="term" value="P:pyrimidine nucleotide biosynthetic process"/>
    <property type="evidence" value="ECO:0007669"/>
    <property type="project" value="UniProtKB-KW"/>
</dbReference>
<dbReference type="CDD" id="cd01422">
    <property type="entry name" value="MGS"/>
    <property type="match status" value="1"/>
</dbReference>
<dbReference type="InterPro" id="IPR011607">
    <property type="entry name" value="MGS-like_dom"/>
</dbReference>